<evidence type="ECO:0000313" key="3">
    <source>
        <dbReference type="Proteomes" id="UP000095558"/>
    </source>
</evidence>
<dbReference type="SMART" id="SM01324">
    <property type="entry name" value="YARHG"/>
    <property type="match status" value="2"/>
</dbReference>
<protein>
    <recommendedName>
        <fullName evidence="1">YARHG domain-containing protein</fullName>
    </recommendedName>
</protein>
<dbReference type="InterPro" id="IPR038434">
    <property type="entry name" value="YARHG_sf"/>
</dbReference>
<sequence>MSSIKSLFGDAMNKKVVIIISGLIITSGILSTNNINFQNKCNKEVNIVTAVSAKDNYFIIPDSSTRYLTEDDLRGLSDEQLEIARNEIYARHGYQFKQKKMKNYFNNQKWYVRSNYEITTDDLSDIEYENVMLIKKVEEEGFSNSNDYYYGDFIIPDSSTRKVSADELKDLSTYELAIARNEIYARHGYIFVSDEWKDFFVNEDWYIPTSYSVKLNSIEEYNVAMIIKEEARR</sequence>
<feature type="domain" description="YARHG" evidence="1">
    <location>
        <begin position="151"/>
        <end position="231"/>
    </location>
</feature>
<dbReference type="Pfam" id="PF13308">
    <property type="entry name" value="YARHG"/>
    <property type="match status" value="2"/>
</dbReference>
<dbReference type="Proteomes" id="UP000095558">
    <property type="component" value="Unassembled WGS sequence"/>
</dbReference>
<evidence type="ECO:0000259" key="1">
    <source>
        <dbReference type="SMART" id="SM01324"/>
    </source>
</evidence>
<reference evidence="2 3" key="1">
    <citation type="submission" date="2015-09" db="EMBL/GenBank/DDBJ databases">
        <authorList>
            <consortium name="Pathogen Informatics"/>
        </authorList>
    </citation>
    <scope>NUCLEOTIDE SEQUENCE [LARGE SCALE GENOMIC DNA]</scope>
    <source>
        <strain evidence="2 3">2789STDY5834855</strain>
    </source>
</reference>
<gene>
    <name evidence="2" type="ORF">ERS852470_00728</name>
</gene>
<dbReference type="EMBL" id="CYZV01000006">
    <property type="protein sequence ID" value="CUN79263.1"/>
    <property type="molecule type" value="Genomic_DNA"/>
</dbReference>
<dbReference type="OrthoDB" id="517663at2"/>
<accession>A0A173Z4S6</accession>
<dbReference type="InterPro" id="IPR025582">
    <property type="entry name" value="YARHG_dom"/>
</dbReference>
<dbReference type="AlphaFoldDB" id="A0A173Z4S6"/>
<name>A0A173Z4S6_9CLOT</name>
<evidence type="ECO:0000313" key="2">
    <source>
        <dbReference type="EMBL" id="CUN79263.1"/>
    </source>
</evidence>
<dbReference type="PANTHER" id="PTHR40038">
    <property type="entry name" value="MEMBRANE-ASSOCIATED PROTEIN TCAA"/>
    <property type="match status" value="1"/>
</dbReference>
<feature type="domain" description="YARHG" evidence="1">
    <location>
        <begin position="56"/>
        <end position="139"/>
    </location>
</feature>
<organism evidence="2 3">
    <name type="scientific">Clostridium disporicum</name>
    <dbReference type="NCBI Taxonomy" id="84024"/>
    <lineage>
        <taxon>Bacteria</taxon>
        <taxon>Bacillati</taxon>
        <taxon>Bacillota</taxon>
        <taxon>Clostridia</taxon>
        <taxon>Eubacteriales</taxon>
        <taxon>Clostridiaceae</taxon>
        <taxon>Clostridium</taxon>
    </lineage>
</organism>
<dbReference type="PANTHER" id="PTHR40038:SF1">
    <property type="entry name" value="MEMBRANE-ASSOCIATED PROTEIN TCAA"/>
    <property type="match status" value="1"/>
</dbReference>
<dbReference type="Gene3D" id="1.20.58.1690">
    <property type="match status" value="2"/>
</dbReference>
<proteinExistence type="predicted"/>